<evidence type="ECO:0000256" key="1">
    <source>
        <dbReference type="ARBA" id="ARBA00010914"/>
    </source>
</evidence>
<dbReference type="PRINTS" id="PR00355">
    <property type="entry name" value="ADRENODOXIN"/>
</dbReference>
<keyword evidence="9" id="KW-1185">Reference proteome</keyword>
<evidence type="ECO:0000259" key="7">
    <source>
        <dbReference type="PROSITE" id="PS51085"/>
    </source>
</evidence>
<dbReference type="Gene3D" id="3.10.20.30">
    <property type="match status" value="1"/>
</dbReference>
<evidence type="ECO:0000313" key="9">
    <source>
        <dbReference type="Proteomes" id="UP000824366"/>
    </source>
</evidence>
<sequence>MTTLTVLPSGKSYEVAAGTSLLKALQAAGEPIISKCGGEARCESCHVFVTAGRKSLSKIQRVENEKLDGIVGVSSSSRLACQAILGEEAVTVELLK</sequence>
<accession>A0ABM7MIB2</accession>
<keyword evidence="3" id="KW-0479">Metal-binding</keyword>
<dbReference type="PANTHER" id="PTHR23426:SF65">
    <property type="entry name" value="FERREDOXIN-2, MITOCHONDRIAL"/>
    <property type="match status" value="1"/>
</dbReference>
<keyword evidence="4" id="KW-0408">Iron</keyword>
<comment type="similarity">
    <text evidence="1">Belongs to the adrenodoxin/putidaredoxin family.</text>
</comment>
<keyword evidence="5" id="KW-0411">Iron-sulfur</keyword>
<evidence type="ECO:0000256" key="5">
    <source>
        <dbReference type="ARBA" id="ARBA00023014"/>
    </source>
</evidence>
<name>A0ABM7MIB2_9BURK</name>
<dbReference type="EMBL" id="AP024238">
    <property type="protein sequence ID" value="BCO25930.1"/>
    <property type="molecule type" value="Genomic_DNA"/>
</dbReference>
<gene>
    <name evidence="8" type="ORF">MIZ03_0809</name>
</gene>
<evidence type="ECO:0000256" key="2">
    <source>
        <dbReference type="ARBA" id="ARBA00022714"/>
    </source>
</evidence>
<dbReference type="Proteomes" id="UP000824366">
    <property type="component" value="Chromosome"/>
</dbReference>
<dbReference type="InterPro" id="IPR001055">
    <property type="entry name" value="Adrenodoxin-like"/>
</dbReference>
<dbReference type="SUPFAM" id="SSF54292">
    <property type="entry name" value="2Fe-2S ferredoxin-like"/>
    <property type="match status" value="1"/>
</dbReference>
<reference evidence="8 9" key="1">
    <citation type="journal article" date="2021" name="Microbiol. Spectr.">
        <title>A Single Bacterium Capable of Oxidation and Reduction of Iron at Circumneutral pH.</title>
        <authorList>
            <person name="Kato S."/>
            <person name="Ohkuma M."/>
        </authorList>
    </citation>
    <scope>NUCLEOTIDE SEQUENCE [LARGE SCALE GENOMIC DNA]</scope>
    <source>
        <strain evidence="8 9">MIZ03</strain>
    </source>
</reference>
<keyword evidence="2" id="KW-0001">2Fe-2S</keyword>
<dbReference type="CDD" id="cd00207">
    <property type="entry name" value="fer2"/>
    <property type="match status" value="1"/>
</dbReference>
<evidence type="ECO:0000256" key="6">
    <source>
        <dbReference type="ARBA" id="ARBA00034078"/>
    </source>
</evidence>
<dbReference type="Pfam" id="PF00111">
    <property type="entry name" value="Fer2"/>
    <property type="match status" value="1"/>
</dbReference>
<evidence type="ECO:0000256" key="4">
    <source>
        <dbReference type="ARBA" id="ARBA00023004"/>
    </source>
</evidence>
<evidence type="ECO:0000313" key="8">
    <source>
        <dbReference type="EMBL" id="BCO25930.1"/>
    </source>
</evidence>
<dbReference type="InterPro" id="IPR012675">
    <property type="entry name" value="Beta-grasp_dom_sf"/>
</dbReference>
<comment type="cofactor">
    <cofactor evidence="6">
        <name>[2Fe-2S] cluster</name>
        <dbReference type="ChEBI" id="CHEBI:190135"/>
    </cofactor>
</comment>
<dbReference type="InterPro" id="IPR001041">
    <property type="entry name" value="2Fe-2S_ferredoxin-type"/>
</dbReference>
<proteinExistence type="inferred from homology"/>
<dbReference type="InterPro" id="IPR036010">
    <property type="entry name" value="2Fe-2S_ferredoxin-like_sf"/>
</dbReference>
<protein>
    <submittedName>
        <fullName evidence="8">Rhodocoxin</fullName>
    </submittedName>
</protein>
<dbReference type="PROSITE" id="PS51085">
    <property type="entry name" value="2FE2S_FER_2"/>
    <property type="match status" value="1"/>
</dbReference>
<dbReference type="RefSeq" id="WP_223908506.1">
    <property type="nucleotide sequence ID" value="NZ_AP024238.1"/>
</dbReference>
<organism evidence="8 9">
    <name type="scientific">Rhodoferax lithotrophicus</name>
    <dbReference type="NCBI Taxonomy" id="2798804"/>
    <lineage>
        <taxon>Bacteria</taxon>
        <taxon>Pseudomonadati</taxon>
        <taxon>Pseudomonadota</taxon>
        <taxon>Betaproteobacteria</taxon>
        <taxon>Burkholderiales</taxon>
        <taxon>Comamonadaceae</taxon>
        <taxon>Rhodoferax</taxon>
    </lineage>
</organism>
<feature type="domain" description="2Fe-2S ferredoxin-type" evidence="7">
    <location>
        <begin position="2"/>
        <end position="96"/>
    </location>
</feature>
<evidence type="ECO:0000256" key="3">
    <source>
        <dbReference type="ARBA" id="ARBA00022723"/>
    </source>
</evidence>
<dbReference type="PANTHER" id="PTHR23426">
    <property type="entry name" value="FERREDOXIN/ADRENODOXIN"/>
    <property type="match status" value="1"/>
</dbReference>